<feature type="non-terminal residue" evidence="1">
    <location>
        <position position="1"/>
    </location>
</feature>
<sequence>ALLPAGSKGHLALRACPVPFLPHPPSSPLSEAAPFT</sequence>
<dbReference type="EMBL" id="GBEZ01021739">
    <property type="protein sequence ID" value="JAC65041.1"/>
    <property type="molecule type" value="Transcribed_RNA"/>
</dbReference>
<organism evidence="1">
    <name type="scientific">Tetraselmis sp. GSL018</name>
    <dbReference type="NCBI Taxonomy" id="582737"/>
    <lineage>
        <taxon>Eukaryota</taxon>
        <taxon>Viridiplantae</taxon>
        <taxon>Chlorophyta</taxon>
        <taxon>core chlorophytes</taxon>
        <taxon>Chlorodendrophyceae</taxon>
        <taxon>Chlorodendrales</taxon>
        <taxon>Chlorodendraceae</taxon>
        <taxon>Tetraselmis</taxon>
    </lineage>
</organism>
<proteinExistence type="predicted"/>
<name>A0A061R3D9_9CHLO</name>
<evidence type="ECO:0000313" key="1">
    <source>
        <dbReference type="EMBL" id="JAC65041.1"/>
    </source>
</evidence>
<accession>A0A061R3D9</accession>
<protein>
    <submittedName>
        <fullName evidence="1">Uncharacterized protein</fullName>
    </submittedName>
</protein>
<dbReference type="AlphaFoldDB" id="A0A061R3D9"/>
<gene>
    <name evidence="1" type="ORF">TSPGSL018_16972</name>
</gene>
<reference evidence="1" key="1">
    <citation type="submission" date="2014-05" db="EMBL/GenBank/DDBJ databases">
        <title>The transcriptome of the halophilic microalga Tetraselmis sp. GSL018 isolated from the Great Salt Lake, Utah.</title>
        <authorList>
            <person name="Jinkerson R.E."/>
            <person name="D'Adamo S."/>
            <person name="Posewitz M.C."/>
        </authorList>
    </citation>
    <scope>NUCLEOTIDE SEQUENCE</scope>
    <source>
        <strain evidence="1">GSL018</strain>
    </source>
</reference>